<accession>A0A0A9EJU8</accession>
<dbReference type="EMBL" id="GBRH01201563">
    <property type="protein sequence ID" value="JAD96332.1"/>
    <property type="molecule type" value="Transcribed_RNA"/>
</dbReference>
<reference evidence="1" key="1">
    <citation type="submission" date="2014-09" db="EMBL/GenBank/DDBJ databases">
        <authorList>
            <person name="Magalhaes I.L.F."/>
            <person name="Oliveira U."/>
            <person name="Santos F.R."/>
            <person name="Vidigal T.H.D.A."/>
            <person name="Brescovit A.D."/>
            <person name="Santos A.J."/>
        </authorList>
    </citation>
    <scope>NUCLEOTIDE SEQUENCE</scope>
    <source>
        <tissue evidence="1">Shoot tissue taken approximately 20 cm above the soil surface</tissue>
    </source>
</reference>
<name>A0A0A9EJU8_ARUDO</name>
<dbReference type="AlphaFoldDB" id="A0A0A9EJU8"/>
<organism evidence="1">
    <name type="scientific">Arundo donax</name>
    <name type="common">Giant reed</name>
    <name type="synonym">Donax arundinaceus</name>
    <dbReference type="NCBI Taxonomy" id="35708"/>
    <lineage>
        <taxon>Eukaryota</taxon>
        <taxon>Viridiplantae</taxon>
        <taxon>Streptophyta</taxon>
        <taxon>Embryophyta</taxon>
        <taxon>Tracheophyta</taxon>
        <taxon>Spermatophyta</taxon>
        <taxon>Magnoliopsida</taxon>
        <taxon>Liliopsida</taxon>
        <taxon>Poales</taxon>
        <taxon>Poaceae</taxon>
        <taxon>PACMAD clade</taxon>
        <taxon>Arundinoideae</taxon>
        <taxon>Arundineae</taxon>
        <taxon>Arundo</taxon>
    </lineage>
</organism>
<reference evidence="1" key="2">
    <citation type="journal article" date="2015" name="Data Brief">
        <title>Shoot transcriptome of the giant reed, Arundo donax.</title>
        <authorList>
            <person name="Barrero R.A."/>
            <person name="Guerrero F.D."/>
            <person name="Moolhuijzen P."/>
            <person name="Goolsby J.A."/>
            <person name="Tidwell J."/>
            <person name="Bellgard S.E."/>
            <person name="Bellgard M.I."/>
        </authorList>
    </citation>
    <scope>NUCLEOTIDE SEQUENCE</scope>
    <source>
        <tissue evidence="1">Shoot tissue taken approximately 20 cm above the soil surface</tissue>
    </source>
</reference>
<protein>
    <submittedName>
        <fullName evidence="1">Uncharacterized protein</fullName>
    </submittedName>
</protein>
<proteinExistence type="predicted"/>
<sequence length="25" mass="2648">MSLTSSAALGFQKASVHLEVMQLQA</sequence>
<evidence type="ECO:0000313" key="1">
    <source>
        <dbReference type="EMBL" id="JAD96332.1"/>
    </source>
</evidence>